<dbReference type="EMBL" id="QJKJ01009992">
    <property type="protein sequence ID" value="RDX74973.1"/>
    <property type="molecule type" value="Genomic_DNA"/>
</dbReference>
<evidence type="ECO:0008006" key="3">
    <source>
        <dbReference type="Google" id="ProtNLM"/>
    </source>
</evidence>
<reference evidence="1" key="1">
    <citation type="submission" date="2018-05" db="EMBL/GenBank/DDBJ databases">
        <title>Draft genome of Mucuna pruriens seed.</title>
        <authorList>
            <person name="Nnadi N.E."/>
            <person name="Vos R."/>
            <person name="Hasami M.H."/>
            <person name="Devisetty U.K."/>
            <person name="Aguiy J.C."/>
        </authorList>
    </citation>
    <scope>NUCLEOTIDE SEQUENCE [LARGE SCALE GENOMIC DNA]</scope>
    <source>
        <strain evidence="1">JCA_2017</strain>
    </source>
</reference>
<accession>A0A371FA12</accession>
<evidence type="ECO:0000313" key="1">
    <source>
        <dbReference type="EMBL" id="RDX74973.1"/>
    </source>
</evidence>
<organism evidence="1 2">
    <name type="scientific">Mucuna pruriens</name>
    <name type="common">Velvet bean</name>
    <name type="synonym">Dolichos pruriens</name>
    <dbReference type="NCBI Taxonomy" id="157652"/>
    <lineage>
        <taxon>Eukaryota</taxon>
        <taxon>Viridiplantae</taxon>
        <taxon>Streptophyta</taxon>
        <taxon>Embryophyta</taxon>
        <taxon>Tracheophyta</taxon>
        <taxon>Spermatophyta</taxon>
        <taxon>Magnoliopsida</taxon>
        <taxon>eudicotyledons</taxon>
        <taxon>Gunneridae</taxon>
        <taxon>Pentapetalae</taxon>
        <taxon>rosids</taxon>
        <taxon>fabids</taxon>
        <taxon>Fabales</taxon>
        <taxon>Fabaceae</taxon>
        <taxon>Papilionoideae</taxon>
        <taxon>50 kb inversion clade</taxon>
        <taxon>NPAAA clade</taxon>
        <taxon>indigoferoid/millettioid clade</taxon>
        <taxon>Phaseoleae</taxon>
        <taxon>Mucuna</taxon>
    </lineage>
</organism>
<keyword evidence="2" id="KW-1185">Reference proteome</keyword>
<dbReference type="Proteomes" id="UP000257109">
    <property type="component" value="Unassembled WGS sequence"/>
</dbReference>
<name>A0A371FA12_MUCPR</name>
<comment type="caution">
    <text evidence="1">The sequence shown here is derived from an EMBL/GenBank/DDBJ whole genome shotgun (WGS) entry which is preliminary data.</text>
</comment>
<dbReference type="AlphaFoldDB" id="A0A371FA12"/>
<protein>
    <recommendedName>
        <fullName evidence="3">Copia protein</fullName>
    </recommendedName>
</protein>
<proteinExistence type="predicted"/>
<feature type="non-terminal residue" evidence="1">
    <location>
        <position position="1"/>
    </location>
</feature>
<evidence type="ECO:0000313" key="2">
    <source>
        <dbReference type="Proteomes" id="UP000257109"/>
    </source>
</evidence>
<sequence>MQHILYLLVYLHQPWDNINLTFHKSAKYIEIDCHLVRDKFQVDIIHPLPITYTKSINKHSY</sequence>
<gene>
    <name evidence="1" type="ORF">CR513_45212</name>
</gene>